<dbReference type="RefSeq" id="WP_129062146.1">
    <property type="nucleotide sequence ID" value="NZ_NXIE01000004.1"/>
</dbReference>
<dbReference type="SUPFAM" id="SSF53756">
    <property type="entry name" value="UDP-Glycosyltransferase/glycogen phosphorylase"/>
    <property type="match status" value="1"/>
</dbReference>
<name>A0A4Q1AT31_9BACT</name>
<dbReference type="PANTHER" id="PTHR46401">
    <property type="entry name" value="GLYCOSYLTRANSFERASE WBBK-RELATED"/>
    <property type="match status" value="1"/>
</dbReference>
<organism evidence="2 3">
    <name type="scientific">Halarcobacter mediterraneus</name>
    <dbReference type="NCBI Taxonomy" id="2023153"/>
    <lineage>
        <taxon>Bacteria</taxon>
        <taxon>Pseudomonadati</taxon>
        <taxon>Campylobacterota</taxon>
        <taxon>Epsilonproteobacteria</taxon>
        <taxon>Campylobacterales</taxon>
        <taxon>Arcobacteraceae</taxon>
        <taxon>Halarcobacter</taxon>
    </lineage>
</organism>
<dbReference type="PANTHER" id="PTHR46401:SF9">
    <property type="entry name" value="MANNOSYLTRANSFERASE A"/>
    <property type="match status" value="1"/>
</dbReference>
<sequence length="425" mass="50229">MQKIYIDCTHTYYSGLNTGIQRVVRNIVKKSSFINDTSINIVPVILYNDKYIEINELPVVSYTKKKINIKNYLKKLYVKIRNIISIIPFFKKILYSPSLTTYLNRSYDLIAFNYLKKPKNNKKVFFKDKDILILLDATWLDSNFKLLEELKQKKVFLISIVYDIIPITHSRYCSDDLSRAYSLWLNKIYPLADAFISISKTVEKELVSFMQNNYKDINKKFFDHFLLGVDFKDIQYTPNTLDAKYKNIFIKDKTYITISTLEPRKNHEYLLDVFEKLWDSGIDVTYVIIGRLGWKIDKLLKRIKNHKELDKRLFLFNHIDDNALIYAYKNSKAMIFASYAEGFGLPIIESLHYNLQVLASDIPIHREVGHSYVTYFDLAKKETLIKIIKENNFNKDLNKFKYIDWEESTKQLITKSLKVTKNNEA</sequence>
<dbReference type="EMBL" id="NXIE01000004">
    <property type="protein sequence ID" value="RXK12278.1"/>
    <property type="molecule type" value="Genomic_DNA"/>
</dbReference>
<evidence type="ECO:0000313" key="3">
    <source>
        <dbReference type="Proteomes" id="UP000289718"/>
    </source>
</evidence>
<dbReference type="CDD" id="cd03809">
    <property type="entry name" value="GT4_MtfB-like"/>
    <property type="match status" value="1"/>
</dbReference>
<proteinExistence type="predicted"/>
<dbReference type="Pfam" id="PF00534">
    <property type="entry name" value="Glycos_transf_1"/>
    <property type="match status" value="1"/>
</dbReference>
<accession>A0A4Q1AT31</accession>
<dbReference type="AlphaFoldDB" id="A0A4Q1AT31"/>
<gene>
    <name evidence="2" type="ORF">CP965_10960</name>
</gene>
<reference evidence="2 3" key="1">
    <citation type="submission" date="2017-09" db="EMBL/GenBank/DDBJ databases">
        <title>Genomics of the genus Arcobacter.</title>
        <authorList>
            <person name="Perez-Cataluna A."/>
            <person name="Figueras M.J."/>
            <person name="Salas-Masso N."/>
        </authorList>
    </citation>
    <scope>NUCLEOTIDE SEQUENCE [LARGE SCALE GENOMIC DNA]</scope>
    <source>
        <strain evidence="2 3">F156-34</strain>
    </source>
</reference>
<evidence type="ECO:0000313" key="2">
    <source>
        <dbReference type="EMBL" id="RXK12278.1"/>
    </source>
</evidence>
<comment type="caution">
    <text evidence="2">The sequence shown here is derived from an EMBL/GenBank/DDBJ whole genome shotgun (WGS) entry which is preliminary data.</text>
</comment>
<keyword evidence="3" id="KW-1185">Reference proteome</keyword>
<protein>
    <recommendedName>
        <fullName evidence="1">Glycosyl transferase family 1 domain-containing protein</fullName>
    </recommendedName>
</protein>
<dbReference type="Proteomes" id="UP000289718">
    <property type="component" value="Unassembled WGS sequence"/>
</dbReference>
<dbReference type="OrthoDB" id="9767517at2"/>
<dbReference type="Gene3D" id="3.40.50.2000">
    <property type="entry name" value="Glycogen Phosphorylase B"/>
    <property type="match status" value="1"/>
</dbReference>
<evidence type="ECO:0000259" key="1">
    <source>
        <dbReference type="Pfam" id="PF00534"/>
    </source>
</evidence>
<dbReference type="GO" id="GO:0016757">
    <property type="term" value="F:glycosyltransferase activity"/>
    <property type="evidence" value="ECO:0007669"/>
    <property type="project" value="InterPro"/>
</dbReference>
<feature type="domain" description="Glycosyl transferase family 1" evidence="1">
    <location>
        <begin position="248"/>
        <end position="374"/>
    </location>
</feature>
<dbReference type="InterPro" id="IPR001296">
    <property type="entry name" value="Glyco_trans_1"/>
</dbReference>